<name>M2M274_BAUPA</name>
<protein>
    <submittedName>
        <fullName evidence="2">Uncharacterized protein</fullName>
    </submittedName>
</protein>
<dbReference type="EMBL" id="KB445550">
    <property type="protein sequence ID" value="EMD01198.1"/>
    <property type="molecule type" value="Genomic_DNA"/>
</dbReference>
<dbReference type="GeneID" id="19107367"/>
<dbReference type="HOGENOM" id="CLU_2542221_0_0_1"/>
<evidence type="ECO:0000256" key="1">
    <source>
        <dbReference type="SAM" id="MobiDB-lite"/>
    </source>
</evidence>
<evidence type="ECO:0000313" key="2">
    <source>
        <dbReference type="EMBL" id="EMD01198.1"/>
    </source>
</evidence>
<feature type="compositionally biased region" description="Basic and acidic residues" evidence="1">
    <location>
        <begin position="16"/>
        <end position="43"/>
    </location>
</feature>
<keyword evidence="3" id="KW-1185">Reference proteome</keyword>
<dbReference type="AlphaFoldDB" id="M2M274"/>
<evidence type="ECO:0000313" key="3">
    <source>
        <dbReference type="Proteomes" id="UP000011761"/>
    </source>
</evidence>
<accession>M2M274</accession>
<sequence length="83" mass="9060">MEGLTKTRQPPPTTGCDRRADTSSDSRRLTPKRRDADGIRTLRDRPSLRISSLGGASRCQSKASTTDAAVKVFLQSRPLGRCS</sequence>
<dbReference type="Proteomes" id="UP000011761">
    <property type="component" value="Unassembled WGS sequence"/>
</dbReference>
<organism evidence="2 3">
    <name type="scientific">Baudoinia panamericana (strain UAMH 10762)</name>
    <name type="common">Angels' share fungus</name>
    <name type="synonym">Baudoinia compniacensis (strain UAMH 10762)</name>
    <dbReference type="NCBI Taxonomy" id="717646"/>
    <lineage>
        <taxon>Eukaryota</taxon>
        <taxon>Fungi</taxon>
        <taxon>Dikarya</taxon>
        <taxon>Ascomycota</taxon>
        <taxon>Pezizomycotina</taxon>
        <taxon>Dothideomycetes</taxon>
        <taxon>Dothideomycetidae</taxon>
        <taxon>Mycosphaerellales</taxon>
        <taxon>Teratosphaeriaceae</taxon>
        <taxon>Baudoinia</taxon>
    </lineage>
</organism>
<dbReference type="RefSeq" id="XP_007672382.1">
    <property type="nucleotide sequence ID" value="XM_007674192.1"/>
</dbReference>
<dbReference type="KEGG" id="bcom:BAUCODRAFT_118910"/>
<reference evidence="2 3" key="1">
    <citation type="journal article" date="2012" name="PLoS Pathog.">
        <title>Diverse lifestyles and strategies of plant pathogenesis encoded in the genomes of eighteen Dothideomycetes fungi.</title>
        <authorList>
            <person name="Ohm R.A."/>
            <person name="Feau N."/>
            <person name="Henrissat B."/>
            <person name="Schoch C.L."/>
            <person name="Horwitz B.A."/>
            <person name="Barry K.W."/>
            <person name="Condon B.J."/>
            <person name="Copeland A.C."/>
            <person name="Dhillon B."/>
            <person name="Glaser F."/>
            <person name="Hesse C.N."/>
            <person name="Kosti I."/>
            <person name="LaButti K."/>
            <person name="Lindquist E.A."/>
            <person name="Lucas S."/>
            <person name="Salamov A.A."/>
            <person name="Bradshaw R.E."/>
            <person name="Ciuffetti L."/>
            <person name="Hamelin R.C."/>
            <person name="Kema G.H.J."/>
            <person name="Lawrence C."/>
            <person name="Scott J.A."/>
            <person name="Spatafora J.W."/>
            <person name="Turgeon B.G."/>
            <person name="de Wit P.J.G.M."/>
            <person name="Zhong S."/>
            <person name="Goodwin S.B."/>
            <person name="Grigoriev I.V."/>
        </authorList>
    </citation>
    <scope>NUCLEOTIDE SEQUENCE [LARGE SCALE GENOMIC DNA]</scope>
    <source>
        <strain evidence="2 3">UAMH 10762</strain>
    </source>
</reference>
<gene>
    <name evidence="2" type="ORF">BAUCODRAFT_118910</name>
</gene>
<proteinExistence type="predicted"/>
<feature type="region of interest" description="Disordered" evidence="1">
    <location>
        <begin position="1"/>
        <end position="43"/>
    </location>
</feature>